<dbReference type="EMBL" id="CABEEZ010000151">
    <property type="protein sequence ID" value="VTR58299.1"/>
    <property type="molecule type" value="Genomic_DNA"/>
</dbReference>
<evidence type="ECO:0000313" key="1">
    <source>
        <dbReference type="EMBL" id="VTR58299.1"/>
    </source>
</evidence>
<protein>
    <submittedName>
        <fullName evidence="1">Uncharacterized protein</fullName>
    </submittedName>
</protein>
<dbReference type="AlphaFoldDB" id="A0A4U9WGS3"/>
<gene>
    <name evidence="1" type="ORF">NCTC12965_07669</name>
</gene>
<sequence length="36" mass="3866">MMSPWNYVSGYPAGSFATSVVREIMQLASGEADIAE</sequence>
<organism evidence="1">
    <name type="scientific">Serratia fonticola</name>
    <dbReference type="NCBI Taxonomy" id="47917"/>
    <lineage>
        <taxon>Bacteria</taxon>
        <taxon>Pseudomonadati</taxon>
        <taxon>Pseudomonadota</taxon>
        <taxon>Gammaproteobacteria</taxon>
        <taxon>Enterobacterales</taxon>
        <taxon>Yersiniaceae</taxon>
        <taxon>Serratia</taxon>
    </lineage>
</organism>
<accession>A0A4U9WGS3</accession>
<name>A0A4U9WGS3_SERFO</name>
<proteinExistence type="predicted"/>
<reference evidence="1" key="1">
    <citation type="submission" date="2019-05" db="EMBL/GenBank/DDBJ databases">
        <authorList>
            <consortium name="Pathogen Informatics"/>
        </authorList>
    </citation>
    <scope>NUCLEOTIDE SEQUENCE [LARGE SCALE GENOMIC DNA]</scope>
    <source>
        <strain evidence="1">NCTC12965</strain>
    </source>
</reference>